<comment type="similarity">
    <text evidence="1 3">Belongs to the EXO70 family.</text>
</comment>
<dbReference type="Pfam" id="PF03081">
    <property type="entry name" value="Exo70_C"/>
    <property type="match status" value="1"/>
</dbReference>
<dbReference type="SUPFAM" id="SSF74788">
    <property type="entry name" value="Cullin repeat-like"/>
    <property type="match status" value="1"/>
</dbReference>
<evidence type="ECO:0000313" key="6">
    <source>
        <dbReference type="EMBL" id="KAJ9176134.1"/>
    </source>
</evidence>
<dbReference type="InterPro" id="IPR016159">
    <property type="entry name" value="Cullin_repeat-like_dom_sf"/>
</dbReference>
<evidence type="ECO:0000256" key="4">
    <source>
        <dbReference type="SAM" id="MobiDB-lite"/>
    </source>
</evidence>
<feature type="domain" description="Exocyst complex subunit Exo70 C-terminal" evidence="5">
    <location>
        <begin position="262"/>
        <end position="629"/>
    </location>
</feature>
<feature type="compositionally biased region" description="Basic and acidic residues" evidence="4">
    <location>
        <begin position="175"/>
        <end position="184"/>
    </location>
</feature>
<dbReference type="InterPro" id="IPR004140">
    <property type="entry name" value="Exo70"/>
</dbReference>
<feature type="region of interest" description="Disordered" evidence="4">
    <location>
        <begin position="1"/>
        <end position="36"/>
    </location>
</feature>
<dbReference type="InterPro" id="IPR046364">
    <property type="entry name" value="Exo70_C"/>
</dbReference>
<feature type="compositionally biased region" description="Polar residues" evidence="4">
    <location>
        <begin position="152"/>
        <end position="174"/>
    </location>
</feature>
<comment type="caution">
    <text evidence="6">The sequence shown here is derived from an EMBL/GenBank/DDBJ whole genome shotgun (WGS) entry which is preliminary data.</text>
</comment>
<keyword evidence="3" id="KW-0268">Exocytosis</keyword>
<name>A0ABQ9M770_HEVBR</name>
<dbReference type="EMBL" id="JARPOI010000007">
    <property type="protein sequence ID" value="KAJ9176134.1"/>
    <property type="molecule type" value="Genomic_DNA"/>
</dbReference>
<sequence>MDHNPPEKSTSLSRNVNGFAGHEHPPAEEANEASPVPELSLLQVLEDVDGFLETLSKPNDNPPEVPGCVELLLKMVEKKMANYDSNKFGHNPEEDSSFFECLTRISRFTNLFSEFTSNPIIDAPLNRSSTVLHLSVSLLDIEFRTILESCIRNPNQNNSDSRTPKASKQPSFGSHRQDSDRGEPETTQDEDFLAYSQESISNMNKIATAMISLGYERECCMAYNMMRRNAFNNELDKLGFSNTSIEDVQKMNWETLEGEIAAWIDFLRYCYSVLFAGEQKLCNFVFSEYPSVSQRLFSDLALAVTARFLIFAEAVALTKRSAEKLFKFLDMYETLRDVTPPTDNTHSSELKYETCAAKSLLGEAAISIFCDLENSIRKDHGKTPVPSGAVHPLTRYTMNYLKYACEYKNTLEQVFHKHRKTEEGDAGGKPNQSDAEIIEGANEDGTPKTSPFSVQLNRIIDLLDDNLEMKSKLYRDPALRYVFLMNNGRYILQKIKGSTEINDTMGAKWCRKRSTDLRQYHKGYTRETWSRLLQCLNHEGLQVNGKVVKPVLKERFKMFNSMFDEIHKTQSTWVVSDEQLQSELRVSVSAVVIPAYRSFLGRFQQYLSSGRQTEKYIKYQAEDIENLIGELFDGNPNSMRRRR</sequence>
<dbReference type="PANTHER" id="PTHR12542">
    <property type="entry name" value="EXOCYST COMPLEX PROTEIN EXO70"/>
    <property type="match status" value="1"/>
</dbReference>
<keyword evidence="2 3" id="KW-0813">Transport</keyword>
<evidence type="ECO:0000256" key="2">
    <source>
        <dbReference type="ARBA" id="ARBA00022448"/>
    </source>
</evidence>
<gene>
    <name evidence="6" type="ORF">P3X46_011479</name>
</gene>
<keyword evidence="7" id="KW-1185">Reference proteome</keyword>
<proteinExistence type="inferred from homology"/>
<evidence type="ECO:0000313" key="7">
    <source>
        <dbReference type="Proteomes" id="UP001174677"/>
    </source>
</evidence>
<evidence type="ECO:0000256" key="3">
    <source>
        <dbReference type="RuleBase" id="RU365026"/>
    </source>
</evidence>
<keyword evidence="3" id="KW-0653">Protein transport</keyword>
<reference evidence="6" key="1">
    <citation type="journal article" date="2023" name="Plant Biotechnol. J.">
        <title>Chromosome-level wild Hevea brasiliensis genome provides new tools for genomic-assisted breeding and valuable loci to elevate rubber yield.</title>
        <authorList>
            <person name="Cheng H."/>
            <person name="Song X."/>
            <person name="Hu Y."/>
            <person name="Wu T."/>
            <person name="Yang Q."/>
            <person name="An Z."/>
            <person name="Feng S."/>
            <person name="Deng Z."/>
            <person name="Wu W."/>
            <person name="Zeng X."/>
            <person name="Tu M."/>
            <person name="Wang X."/>
            <person name="Huang H."/>
        </authorList>
    </citation>
    <scope>NUCLEOTIDE SEQUENCE</scope>
    <source>
        <strain evidence="6">MT/VB/25A 57/8</strain>
    </source>
</reference>
<feature type="compositionally biased region" description="Polar residues" evidence="4">
    <location>
        <begin position="7"/>
        <end position="16"/>
    </location>
</feature>
<protein>
    <recommendedName>
        <fullName evidence="3">Exocyst subunit Exo70 family protein</fullName>
    </recommendedName>
</protein>
<dbReference type="Proteomes" id="UP001174677">
    <property type="component" value="Chromosome 7"/>
</dbReference>
<evidence type="ECO:0000259" key="5">
    <source>
        <dbReference type="Pfam" id="PF03081"/>
    </source>
</evidence>
<accession>A0ABQ9M770</accession>
<comment type="function">
    <text evidence="3">Component of the exocyst complex.</text>
</comment>
<organism evidence="6 7">
    <name type="scientific">Hevea brasiliensis</name>
    <name type="common">Para rubber tree</name>
    <name type="synonym">Siphonia brasiliensis</name>
    <dbReference type="NCBI Taxonomy" id="3981"/>
    <lineage>
        <taxon>Eukaryota</taxon>
        <taxon>Viridiplantae</taxon>
        <taxon>Streptophyta</taxon>
        <taxon>Embryophyta</taxon>
        <taxon>Tracheophyta</taxon>
        <taxon>Spermatophyta</taxon>
        <taxon>Magnoliopsida</taxon>
        <taxon>eudicotyledons</taxon>
        <taxon>Gunneridae</taxon>
        <taxon>Pentapetalae</taxon>
        <taxon>rosids</taxon>
        <taxon>fabids</taxon>
        <taxon>Malpighiales</taxon>
        <taxon>Euphorbiaceae</taxon>
        <taxon>Crotonoideae</taxon>
        <taxon>Micrandreae</taxon>
        <taxon>Hevea</taxon>
    </lineage>
</organism>
<dbReference type="PANTHER" id="PTHR12542:SF127">
    <property type="entry name" value="EXOCYST COMPLEX COMPONENT EXO70C1"/>
    <property type="match status" value="1"/>
</dbReference>
<feature type="region of interest" description="Disordered" evidence="4">
    <location>
        <begin position="152"/>
        <end position="188"/>
    </location>
</feature>
<dbReference type="Gene3D" id="1.20.1280.170">
    <property type="entry name" value="Exocyst complex component Exo70"/>
    <property type="match status" value="1"/>
</dbReference>
<evidence type="ECO:0000256" key="1">
    <source>
        <dbReference type="ARBA" id="ARBA00006756"/>
    </source>
</evidence>